<dbReference type="AlphaFoldDB" id="A0A1G7ZU40"/>
<proteinExistence type="predicted"/>
<sequence>MHNNTQQRKAFWERGKYSEKDMVENEKEKQLNILIYEQERKWLCELRVALTDYICAYRENYINNIINSMYYSSYEYVLKKTEDLLDNLVKADTALELVILNNAEKDVGCLHKNRLNVYFNQYVSIIKDVQILEHLYYNKTPYISGSIEIKQHNPSNELIALIQAMGLEDHPLVYSQITEIANRLITPICTTVKEVRALGFELMQEEIELINKRMDTYEKNE</sequence>
<organism evidence="1 2">
    <name type="scientific">Prevotella communis</name>
    <dbReference type="NCBI Taxonomy" id="2913614"/>
    <lineage>
        <taxon>Bacteria</taxon>
        <taxon>Pseudomonadati</taxon>
        <taxon>Bacteroidota</taxon>
        <taxon>Bacteroidia</taxon>
        <taxon>Bacteroidales</taxon>
        <taxon>Prevotellaceae</taxon>
        <taxon>Prevotella</taxon>
    </lineage>
</organism>
<evidence type="ECO:0000313" key="1">
    <source>
        <dbReference type="EMBL" id="SDH12171.1"/>
    </source>
</evidence>
<gene>
    <name evidence="1" type="ORF">SAMN04487901_11736</name>
</gene>
<accession>A0A1G7ZU40</accession>
<reference evidence="2" key="1">
    <citation type="submission" date="2016-10" db="EMBL/GenBank/DDBJ databases">
        <authorList>
            <person name="Varghese N."/>
            <person name="Submissions S."/>
        </authorList>
    </citation>
    <scope>NUCLEOTIDE SEQUENCE [LARGE SCALE GENOMIC DNA]</scope>
    <source>
        <strain evidence="2">BP1-148</strain>
    </source>
</reference>
<protein>
    <submittedName>
        <fullName evidence="1">Uncharacterized protein</fullName>
    </submittedName>
</protein>
<dbReference type="Proteomes" id="UP000198779">
    <property type="component" value="Unassembled WGS sequence"/>
</dbReference>
<name>A0A1G7ZU40_9BACT</name>
<evidence type="ECO:0000313" key="2">
    <source>
        <dbReference type="Proteomes" id="UP000198779"/>
    </source>
</evidence>
<dbReference type="EMBL" id="FNCQ01000017">
    <property type="protein sequence ID" value="SDH12171.1"/>
    <property type="molecule type" value="Genomic_DNA"/>
</dbReference>
<keyword evidence="2" id="KW-1185">Reference proteome</keyword>